<dbReference type="EMBL" id="CAJVPK010000844">
    <property type="protein sequence ID" value="CAG8553823.1"/>
    <property type="molecule type" value="Genomic_DNA"/>
</dbReference>
<name>A0A9N9FST1_9GLOM</name>
<keyword evidence="3" id="KW-1185">Reference proteome</keyword>
<gene>
    <name evidence="2" type="ORF">DEBURN_LOCUS7236</name>
</gene>
<evidence type="ECO:0000256" key="1">
    <source>
        <dbReference type="SAM" id="MobiDB-lite"/>
    </source>
</evidence>
<sequence length="411" mass="46995">MEGLFRRVEAGGHAYPDFTKAQILINGLHPEYCIHVSTLTPANFPNAYNRAKVYESIPYNSFPSPVNLLISTNPTEAAIHKLTEVVNAMMSQVNNLQKKENSRSAENFSNNNYGGNNDNKFQQESSSFFNLHKYDTKEDPVSKIPPVTVKVPKESSKSEVYVSNIIITQVLEKEPVLVEKLKVASKIRRVLISIKKPTEKKLPQIVSLIPKSTALYCDTKIDIKVEKSSTISMISVHGESKRVVGEIFNFPFEVKVNINWSTSEIIILWNNQKVKVPVEFRKLSSQPFESDRPVIVEKIKQEPGELQNEDEPGALFQDKNNLKEDLEKDLERSSDEENKDNEINEILNCYFFNEDEVSDIKINPELVKEQRDELDSLLQKNMENFAFTSNHDSTILEDYTSDQVKKLKYQT</sequence>
<evidence type="ECO:0000313" key="2">
    <source>
        <dbReference type="EMBL" id="CAG8553823.1"/>
    </source>
</evidence>
<dbReference type="Proteomes" id="UP000789706">
    <property type="component" value="Unassembled WGS sequence"/>
</dbReference>
<reference evidence="2" key="1">
    <citation type="submission" date="2021-06" db="EMBL/GenBank/DDBJ databases">
        <authorList>
            <person name="Kallberg Y."/>
            <person name="Tangrot J."/>
            <person name="Rosling A."/>
        </authorList>
    </citation>
    <scope>NUCLEOTIDE SEQUENCE</scope>
    <source>
        <strain evidence="2">AZ414A</strain>
    </source>
</reference>
<organism evidence="2 3">
    <name type="scientific">Diversispora eburnea</name>
    <dbReference type="NCBI Taxonomy" id="1213867"/>
    <lineage>
        <taxon>Eukaryota</taxon>
        <taxon>Fungi</taxon>
        <taxon>Fungi incertae sedis</taxon>
        <taxon>Mucoromycota</taxon>
        <taxon>Glomeromycotina</taxon>
        <taxon>Glomeromycetes</taxon>
        <taxon>Diversisporales</taxon>
        <taxon>Diversisporaceae</taxon>
        <taxon>Diversispora</taxon>
    </lineage>
</organism>
<evidence type="ECO:0000313" key="3">
    <source>
        <dbReference type="Proteomes" id="UP000789706"/>
    </source>
</evidence>
<proteinExistence type="predicted"/>
<protein>
    <submittedName>
        <fullName evidence="2">6588_t:CDS:1</fullName>
    </submittedName>
</protein>
<accession>A0A9N9FST1</accession>
<feature type="region of interest" description="Disordered" evidence="1">
    <location>
        <begin position="96"/>
        <end position="115"/>
    </location>
</feature>
<dbReference type="OrthoDB" id="2442646at2759"/>
<dbReference type="AlphaFoldDB" id="A0A9N9FST1"/>
<comment type="caution">
    <text evidence="2">The sequence shown here is derived from an EMBL/GenBank/DDBJ whole genome shotgun (WGS) entry which is preliminary data.</text>
</comment>